<evidence type="ECO:0000313" key="7">
    <source>
        <dbReference type="Proteomes" id="UP001291623"/>
    </source>
</evidence>
<dbReference type="InterPro" id="IPR015422">
    <property type="entry name" value="PyrdxlP-dep_Trfase_small"/>
</dbReference>
<proteinExistence type="inferred from homology"/>
<keyword evidence="3" id="KW-0032">Aminotransferase</keyword>
<evidence type="ECO:0000313" key="6">
    <source>
        <dbReference type="EMBL" id="KAK4337553.1"/>
    </source>
</evidence>
<evidence type="ECO:0000256" key="3">
    <source>
        <dbReference type="ARBA" id="ARBA00022576"/>
    </source>
</evidence>
<dbReference type="InterPro" id="IPR049704">
    <property type="entry name" value="Aminotrans_3_PPA_site"/>
</dbReference>
<comment type="similarity">
    <text evidence="2">Belongs to the class-III pyridoxal-phosphate-dependent aminotransferase family.</text>
</comment>
<gene>
    <name evidence="6" type="ORF">RND71_042040</name>
</gene>
<dbReference type="InterPro" id="IPR027417">
    <property type="entry name" value="P-loop_NTPase"/>
</dbReference>
<dbReference type="GO" id="GO:0004141">
    <property type="term" value="F:dethiobiotin synthase activity"/>
    <property type="evidence" value="ECO:0007669"/>
    <property type="project" value="TreeGrafter"/>
</dbReference>
<comment type="subcellular location">
    <subcellularLocation>
        <location evidence="1">Mitochondrion</location>
    </subcellularLocation>
</comment>
<keyword evidence="7" id="KW-1185">Reference proteome</keyword>
<dbReference type="GO" id="GO:0004015">
    <property type="term" value="F:adenosylmethionine-8-amino-7-oxononanoate transaminase activity"/>
    <property type="evidence" value="ECO:0007669"/>
    <property type="project" value="TreeGrafter"/>
</dbReference>
<dbReference type="Gene3D" id="3.40.640.10">
    <property type="entry name" value="Type I PLP-dependent aspartate aminotransferase-like (Major domain)"/>
    <property type="match status" value="1"/>
</dbReference>
<evidence type="ECO:0000256" key="1">
    <source>
        <dbReference type="ARBA" id="ARBA00004173"/>
    </source>
</evidence>
<name>A0AAE1UMN8_9SOLA</name>
<dbReference type="EMBL" id="JAVYJV010000024">
    <property type="protein sequence ID" value="KAK4337553.1"/>
    <property type="molecule type" value="Genomic_DNA"/>
</dbReference>
<dbReference type="AlphaFoldDB" id="A0AAE1UMN8"/>
<dbReference type="InterPro" id="IPR005814">
    <property type="entry name" value="Aminotrans_3"/>
</dbReference>
<dbReference type="GO" id="GO:0030170">
    <property type="term" value="F:pyridoxal phosphate binding"/>
    <property type="evidence" value="ECO:0007669"/>
    <property type="project" value="InterPro"/>
</dbReference>
<dbReference type="PANTHER" id="PTHR42684">
    <property type="entry name" value="ADENOSYLMETHIONINE-8-AMINO-7-OXONONANOATE AMINOTRANSFERASE"/>
    <property type="match status" value="1"/>
</dbReference>
<dbReference type="Pfam" id="PF00202">
    <property type="entry name" value="Aminotran_3"/>
    <property type="match status" value="2"/>
</dbReference>
<dbReference type="InterPro" id="IPR015424">
    <property type="entry name" value="PyrdxlP-dep_Trfase"/>
</dbReference>
<dbReference type="Pfam" id="PF13500">
    <property type="entry name" value="AAA_26"/>
    <property type="match status" value="1"/>
</dbReference>
<dbReference type="PANTHER" id="PTHR42684:SF3">
    <property type="entry name" value="ADENOSYLMETHIONINE-8-AMINO-7-OXONONANOATE AMINOTRANSFERASE"/>
    <property type="match status" value="1"/>
</dbReference>
<comment type="caution">
    <text evidence="6">The sequence shown here is derived from an EMBL/GenBank/DDBJ whole genome shotgun (WGS) entry which is preliminary data.</text>
</comment>
<dbReference type="InterPro" id="IPR015421">
    <property type="entry name" value="PyrdxlP-dep_Trfase_major"/>
</dbReference>
<evidence type="ECO:0000256" key="5">
    <source>
        <dbReference type="ARBA" id="ARBA00022898"/>
    </source>
</evidence>
<dbReference type="SUPFAM" id="SSF52540">
    <property type="entry name" value="P-loop containing nucleoside triphosphate hydrolases"/>
    <property type="match status" value="1"/>
</dbReference>
<dbReference type="SUPFAM" id="SSF53383">
    <property type="entry name" value="PLP-dependent transferases"/>
    <property type="match status" value="1"/>
</dbReference>
<accession>A0AAE1UMN8</accession>
<keyword evidence="5" id="KW-0663">Pyridoxal phosphate</keyword>
<dbReference type="Gene3D" id="3.90.1150.10">
    <property type="entry name" value="Aspartate Aminotransferase, domain 1"/>
    <property type="match status" value="1"/>
</dbReference>
<reference evidence="6" key="1">
    <citation type="submission" date="2023-12" db="EMBL/GenBank/DDBJ databases">
        <title>Genome assembly of Anisodus tanguticus.</title>
        <authorList>
            <person name="Wang Y.-J."/>
        </authorList>
    </citation>
    <scope>NUCLEOTIDE SEQUENCE</scope>
    <source>
        <strain evidence="6">KB-2021</strain>
        <tissue evidence="6">Leaf</tissue>
    </source>
</reference>
<dbReference type="PROSITE" id="PS00600">
    <property type="entry name" value="AA_TRANSFER_CLASS_3"/>
    <property type="match status" value="1"/>
</dbReference>
<keyword evidence="4" id="KW-0808">Transferase</keyword>
<organism evidence="6 7">
    <name type="scientific">Anisodus tanguticus</name>
    <dbReference type="NCBI Taxonomy" id="243964"/>
    <lineage>
        <taxon>Eukaryota</taxon>
        <taxon>Viridiplantae</taxon>
        <taxon>Streptophyta</taxon>
        <taxon>Embryophyta</taxon>
        <taxon>Tracheophyta</taxon>
        <taxon>Spermatophyta</taxon>
        <taxon>Magnoliopsida</taxon>
        <taxon>eudicotyledons</taxon>
        <taxon>Gunneridae</taxon>
        <taxon>Pentapetalae</taxon>
        <taxon>asterids</taxon>
        <taxon>lamiids</taxon>
        <taxon>Solanales</taxon>
        <taxon>Solanaceae</taxon>
        <taxon>Solanoideae</taxon>
        <taxon>Hyoscyameae</taxon>
        <taxon>Anisodus</taxon>
    </lineage>
</organism>
<protein>
    <submittedName>
        <fullName evidence="6">Uncharacterized protein</fullName>
    </submittedName>
</protein>
<dbReference type="Gene3D" id="3.40.50.300">
    <property type="entry name" value="P-loop containing nucleotide triphosphate hydrolases"/>
    <property type="match status" value="2"/>
</dbReference>
<dbReference type="Proteomes" id="UP001291623">
    <property type="component" value="Unassembled WGS sequence"/>
</dbReference>
<dbReference type="FunFam" id="3.90.1150.10:FF:000090">
    <property type="entry name" value="Bifunctional dethiobiotin synthetase/7,8-diamino-pelargonic acid aminotransferase, mitochondrial"/>
    <property type="match status" value="1"/>
</dbReference>
<evidence type="ECO:0000256" key="2">
    <source>
        <dbReference type="ARBA" id="ARBA00008954"/>
    </source>
</evidence>
<dbReference type="GO" id="GO:0005739">
    <property type="term" value="C:mitochondrion"/>
    <property type="evidence" value="ECO:0007669"/>
    <property type="project" value="UniProtKB-SubCell"/>
</dbReference>
<evidence type="ECO:0000256" key="4">
    <source>
        <dbReference type="ARBA" id="ARBA00022679"/>
    </source>
</evidence>
<sequence length="949" mass="105881">MSPLFTSLLRRRRHHHHHRFLSTHSQPSIEYPLTHPIYTIWASNTSLGKTLVSAGLSTSFLSSSHRKFLYLKPLQTGFPNDSDSRFVYSKFSQFFTQNRPEFSVFASNHVLKSSVLAKDAVLSGGFEVEREKNVDLGLYKESRLIGTEKNRPFFASNCVLKSSVSAKDAVLRGGFEVERENNVNLGLFKESRLLGTEENRPLFASNCVLESSVLAKDAVLRGGVEVERDEIVNLGLYEESRLQGTENWEMRGFSKLVCKTMYGWKEALSPHLVAERENARVEDGELLGMLKGCLGIESESEKGEVLCVIETAGGVASPGPSGSLQCDLYRPFRFPAILVGDGRLGGISGTISAYESLKLRGYDVVAVVLEDHGLVNEGPLSSYLRRRVPVLVLPPVPTEVSNNLMEWFQEALSTFHSLEEIMQSAFLDRTSRLRNMPRKAHDIFWWPFTQHNLVPEENVTVIDSRCGENFAVHKVVNNNVDSITQQFDACASWWTQGPDATLQIELARDVGYATARYGHVMFPENVYEPALECAELLLEGVGKGWASRVYFSDNGSTAIEIALKMALRKFLFDHKIVSDDLVAVNAESRVDLKVLALRGSYHGDTLGAMEAQAPSPYTGFYQQPWYKGRGHFLDPPTVAMCDGVWKLSLPQEIETQNPSVEDLTFSLRENIFKESRHTSNLADIYQLHIRQALQLIMDSSGSTRTGALIIEPGKTFDMHHFLFVIQGAGGMEMVDPLFQRVLVKECRNKKIPVIFDEVFTGFWRLGAESATEFIRCKPDIACFAKLMTGGIVPLAVTLASEAVFEAFVGDSKLQALLHGHSYTAHAVGCTAAVKSIKWFKDSKTNHNLISEAMLLRELWDSDLVRQISLLPAVHRMVVLGTLCAVELRAEGSNAGYASLYARSLLQKLREDGIYMRPLGNVIYLMCGPCTSPESCSNLLNKVYRRLGEL</sequence>
<dbReference type="CDD" id="cd03109">
    <property type="entry name" value="DTBS"/>
    <property type="match status" value="1"/>
</dbReference>
<dbReference type="GO" id="GO:0009102">
    <property type="term" value="P:biotin biosynthetic process"/>
    <property type="evidence" value="ECO:0007669"/>
    <property type="project" value="TreeGrafter"/>
</dbReference>